<protein>
    <recommendedName>
        <fullName evidence="1">PucR C-terminal helix-turn-helix domain-containing protein</fullName>
    </recommendedName>
</protein>
<dbReference type="InterPro" id="IPR042070">
    <property type="entry name" value="PucR_C-HTH_sf"/>
</dbReference>
<name>A0ABR5CG20_9MICO</name>
<dbReference type="Gene3D" id="1.10.10.2840">
    <property type="entry name" value="PucR C-terminal helix-turn-helix domain"/>
    <property type="match status" value="1"/>
</dbReference>
<dbReference type="EMBL" id="JYFC01000003">
    <property type="protein sequence ID" value="KJC64588.1"/>
    <property type="molecule type" value="Genomic_DNA"/>
</dbReference>
<evidence type="ECO:0000259" key="1">
    <source>
        <dbReference type="Pfam" id="PF13556"/>
    </source>
</evidence>
<gene>
    <name evidence="2" type="ORF">TZ00_09540</name>
</gene>
<reference evidence="2 3" key="1">
    <citation type="journal article" date="2001" name="Int. J. Syst. Evol. Microbiol.">
        <title>Agreia bicolorata gen. nov., sp. nov., to accommodate actinobacteria isolated from narrow reed grass infected by the nematode Heteroanguina graminophila.</title>
        <authorList>
            <person name="Evtushenko L.I."/>
            <person name="Dorofeeva L.V."/>
            <person name="Dobrovolskaya T.G."/>
            <person name="Streshinskaya G.M."/>
            <person name="Subbotin S.A."/>
            <person name="Tiedje J.M."/>
        </authorList>
    </citation>
    <scope>NUCLEOTIDE SEQUENCE [LARGE SCALE GENOMIC DNA]</scope>
    <source>
        <strain evidence="2 3">VKM Ac-1804</strain>
    </source>
</reference>
<comment type="caution">
    <text evidence="2">The sequence shown here is derived from an EMBL/GenBank/DDBJ whole genome shotgun (WGS) entry which is preliminary data.</text>
</comment>
<accession>A0ABR5CG20</accession>
<sequence>MQELVGRLTALDAEATETLKVISYFDALIDGRAGVDVLLRGAAVLSGCAAGFHAEGRTRRVEASGIVDTRSPGPHHRGADGVDGWASQPFGDDGKAWIERDGAPHANDHMILERLAIALDLAVDRTSPSAVSRRAIETLIDATTTDEARIGAATRLHLDATTPYRVLASPTSHGHIRPSAVIGTSAGPVRVSLCAGADADAPLPERAGVGVAARAHALASSWSSALIALRLTSARAPVIEADDLGGLLVLAAAADSSGPPTPDVIAVRALLRAQPQIENLLDAIAENDSLRAIALELGLHHSTVQTKVAHVTQSLGFDTHTPAGRVRLTLALALHRLATTRFD</sequence>
<evidence type="ECO:0000313" key="3">
    <source>
        <dbReference type="Proteomes" id="UP000032503"/>
    </source>
</evidence>
<proteinExistence type="predicted"/>
<feature type="domain" description="PucR C-terminal helix-turn-helix" evidence="1">
    <location>
        <begin position="284"/>
        <end position="333"/>
    </location>
</feature>
<dbReference type="Pfam" id="PF13556">
    <property type="entry name" value="HTH_30"/>
    <property type="match status" value="1"/>
</dbReference>
<dbReference type="InterPro" id="IPR025736">
    <property type="entry name" value="PucR_C-HTH_dom"/>
</dbReference>
<dbReference type="Proteomes" id="UP000032503">
    <property type="component" value="Unassembled WGS sequence"/>
</dbReference>
<organism evidence="2 3">
    <name type="scientific">Agreia bicolorata</name>
    <dbReference type="NCBI Taxonomy" id="110935"/>
    <lineage>
        <taxon>Bacteria</taxon>
        <taxon>Bacillati</taxon>
        <taxon>Actinomycetota</taxon>
        <taxon>Actinomycetes</taxon>
        <taxon>Micrococcales</taxon>
        <taxon>Microbacteriaceae</taxon>
        <taxon>Agreia</taxon>
    </lineage>
</organism>
<evidence type="ECO:0000313" key="2">
    <source>
        <dbReference type="EMBL" id="KJC64588.1"/>
    </source>
</evidence>
<keyword evidence="3" id="KW-1185">Reference proteome</keyword>
<dbReference type="RefSeq" id="WP_044441121.1">
    <property type="nucleotide sequence ID" value="NZ_JYFC01000003.1"/>
</dbReference>